<feature type="domain" description="NodB homology" evidence="1">
    <location>
        <begin position="27"/>
        <end position="283"/>
    </location>
</feature>
<sequence>MTEYRATICVCSDFDALSMWMDFGAMGARALSRGEFGPRVGAPRLLDVLDRFDAPSTWFIPGHTAETFPEITKRVADAGHEIANHGYHHESFDALSIDEGRHVIKVSNDALERITGQRPVGFRHPTGDLAQELLEVFVEEGFSYDSSLAADDFFPYWARGAWTHQHLGPSTPGPLLDLVEIPHSFVLNDFHHFEFTYDGPKLTGRDGPAPVEAIWRAEWEYLLANAPGGIFNLVLHPESIGRGLRIAMLERFLRDAAAEPGVRFATLATVAEEFRAAHPEGPA</sequence>
<dbReference type="EMBL" id="CP088295">
    <property type="protein sequence ID" value="UUY01540.1"/>
    <property type="molecule type" value="Genomic_DNA"/>
</dbReference>
<dbReference type="InterPro" id="IPR037950">
    <property type="entry name" value="PgdA-like"/>
</dbReference>
<dbReference type="InterPro" id="IPR002509">
    <property type="entry name" value="NODB_dom"/>
</dbReference>
<proteinExistence type="predicted"/>
<dbReference type="Gene3D" id="3.20.20.370">
    <property type="entry name" value="Glycoside hydrolase/deacetylase"/>
    <property type="match status" value="1"/>
</dbReference>
<dbReference type="PANTHER" id="PTHR47561:SF1">
    <property type="entry name" value="POLYSACCHARIDE DEACETYLASE FAMILY PROTEIN (AFU_ORTHOLOGUE AFUA_6G05030)"/>
    <property type="match status" value="1"/>
</dbReference>
<dbReference type="Pfam" id="PF01522">
    <property type="entry name" value="Polysacc_deac_1"/>
    <property type="match status" value="1"/>
</dbReference>
<evidence type="ECO:0000313" key="3">
    <source>
        <dbReference type="Proteomes" id="UP001058860"/>
    </source>
</evidence>
<dbReference type="InterPro" id="IPR011330">
    <property type="entry name" value="Glyco_hydro/deAcase_b/a-brl"/>
</dbReference>
<protein>
    <submittedName>
        <fullName evidence="2">Polysaccharide deacetylase</fullName>
    </submittedName>
</protein>
<name>A0ABY5PAK8_9ACTN</name>
<dbReference type="PROSITE" id="PS51677">
    <property type="entry name" value="NODB"/>
    <property type="match status" value="1"/>
</dbReference>
<dbReference type="SUPFAM" id="SSF88713">
    <property type="entry name" value="Glycoside hydrolase/deacetylase"/>
    <property type="match status" value="1"/>
</dbReference>
<reference evidence="3" key="1">
    <citation type="submission" date="2021-11" db="EMBL/GenBank/DDBJ databases">
        <title>Cultivation dependent microbiological survey of springs from the worlds oldest radium mine currently devoted to the extraction of radon-saturated water.</title>
        <authorList>
            <person name="Kapinusova G."/>
            <person name="Smrhova T."/>
            <person name="Strejcek M."/>
            <person name="Suman J."/>
            <person name="Jani K."/>
            <person name="Pajer P."/>
            <person name="Uhlik O."/>
        </authorList>
    </citation>
    <scope>NUCLEOTIDE SEQUENCE [LARGE SCALE GENOMIC DNA]</scope>
    <source>
        <strain evidence="3">J379</strain>
    </source>
</reference>
<keyword evidence="3" id="KW-1185">Reference proteome</keyword>
<dbReference type="PANTHER" id="PTHR47561">
    <property type="entry name" value="POLYSACCHARIDE DEACETYLASE FAMILY PROTEIN (AFU_ORTHOLOGUE AFUA_6G05030)"/>
    <property type="match status" value="1"/>
</dbReference>
<dbReference type="Proteomes" id="UP001058860">
    <property type="component" value="Chromosome"/>
</dbReference>
<evidence type="ECO:0000259" key="1">
    <source>
        <dbReference type="PROSITE" id="PS51677"/>
    </source>
</evidence>
<evidence type="ECO:0000313" key="2">
    <source>
        <dbReference type="EMBL" id="UUY01540.1"/>
    </source>
</evidence>
<organism evidence="2 3">
    <name type="scientific">Svornostia abyssi</name>
    <dbReference type="NCBI Taxonomy" id="2898438"/>
    <lineage>
        <taxon>Bacteria</taxon>
        <taxon>Bacillati</taxon>
        <taxon>Actinomycetota</taxon>
        <taxon>Thermoleophilia</taxon>
        <taxon>Solirubrobacterales</taxon>
        <taxon>Baekduiaceae</taxon>
        <taxon>Svornostia</taxon>
    </lineage>
</organism>
<accession>A0ABY5PAK8</accession>
<dbReference type="CDD" id="cd10938">
    <property type="entry name" value="CE4_HpPgdA_like"/>
    <property type="match status" value="1"/>
</dbReference>
<dbReference type="RefSeq" id="WP_353862096.1">
    <property type="nucleotide sequence ID" value="NZ_CP088295.1"/>
</dbReference>
<gene>
    <name evidence="2" type="ORF">LRS13_12425</name>
</gene>